<evidence type="ECO:0000256" key="4">
    <source>
        <dbReference type="ARBA" id="ARBA00023128"/>
    </source>
</evidence>
<evidence type="ECO:0000256" key="1">
    <source>
        <dbReference type="ARBA" id="ARBA00004173"/>
    </source>
</evidence>
<evidence type="ECO:0000313" key="8">
    <source>
        <dbReference type="RefSeq" id="XP_011306057.1"/>
    </source>
</evidence>
<dbReference type="InterPro" id="IPR038340">
    <property type="entry name" value="MRP-L47_sf"/>
</dbReference>
<dbReference type="GO" id="GO:0032543">
    <property type="term" value="P:mitochondrial translation"/>
    <property type="evidence" value="ECO:0007669"/>
    <property type="project" value="TreeGrafter"/>
</dbReference>
<keyword evidence="5" id="KW-0687">Ribonucleoprotein</keyword>
<dbReference type="GO" id="GO:0003735">
    <property type="term" value="F:structural constituent of ribosome"/>
    <property type="evidence" value="ECO:0007669"/>
    <property type="project" value="InterPro"/>
</dbReference>
<dbReference type="Proteomes" id="UP000694866">
    <property type="component" value="Unplaced"/>
</dbReference>
<dbReference type="GO" id="GO:0005762">
    <property type="term" value="C:mitochondrial large ribosomal subunit"/>
    <property type="evidence" value="ECO:0007669"/>
    <property type="project" value="TreeGrafter"/>
</dbReference>
<keyword evidence="4" id="KW-0496">Mitochondrion</keyword>
<organism evidence="7 8">
    <name type="scientific">Fopius arisanus</name>
    <dbReference type="NCBI Taxonomy" id="64838"/>
    <lineage>
        <taxon>Eukaryota</taxon>
        <taxon>Metazoa</taxon>
        <taxon>Ecdysozoa</taxon>
        <taxon>Arthropoda</taxon>
        <taxon>Hexapoda</taxon>
        <taxon>Insecta</taxon>
        <taxon>Pterygota</taxon>
        <taxon>Neoptera</taxon>
        <taxon>Endopterygota</taxon>
        <taxon>Hymenoptera</taxon>
        <taxon>Apocrita</taxon>
        <taxon>Ichneumonoidea</taxon>
        <taxon>Braconidae</taxon>
        <taxon>Opiinae</taxon>
        <taxon>Fopius</taxon>
    </lineage>
</organism>
<accession>A0A9R1U3T2</accession>
<reference evidence="8" key="1">
    <citation type="submission" date="2025-08" db="UniProtKB">
        <authorList>
            <consortium name="RefSeq"/>
        </authorList>
    </citation>
    <scope>IDENTIFICATION</scope>
    <source>
        <strain evidence="8">USDA-PBARC FA_bdor</strain>
        <tissue evidence="8">Whole organism</tissue>
    </source>
</reference>
<dbReference type="CTD" id="57129"/>
<keyword evidence="7" id="KW-1185">Reference proteome</keyword>
<dbReference type="Gene3D" id="6.10.330.20">
    <property type="match status" value="1"/>
</dbReference>
<dbReference type="AlphaFoldDB" id="A0A9R1U3T2"/>
<dbReference type="OrthoDB" id="270763at2759"/>
<name>A0A9R1U3T2_9HYME</name>
<dbReference type="InterPro" id="IPR010729">
    <property type="entry name" value="Ribosomal_uL29_mit"/>
</dbReference>
<evidence type="ECO:0000256" key="2">
    <source>
        <dbReference type="ARBA" id="ARBA00009254"/>
    </source>
</evidence>
<sequence length="273" mass="32196">MAALVKAVRLSGAVSNISTLFSNLSLSANSRIFSPSVSLIPRICLQNSYSTKPPPDPLMEFFDDKKNWGQKTVKTGRSWKMDELRIKSNEDLHKLWYILLKERNMLMTMEHAHVQEYQYFPNPERIDKVEESMMNLENVVRERNQAYHYLETGVHGERPMKLVRDQLGLRRWYKMCQHAIPKYLNGSYRKTHIHFHGGFAVRKFLRKFNEKMFLARRTEQSRQAATVRRIFRVFPNVDIEAVREKYPNVDVDKARKSDRSRAHYVFPKSDSSP</sequence>
<comment type="subcellular location">
    <subcellularLocation>
        <location evidence="1">Mitochondrion</location>
    </subcellularLocation>
</comment>
<evidence type="ECO:0000256" key="5">
    <source>
        <dbReference type="ARBA" id="ARBA00023274"/>
    </source>
</evidence>
<gene>
    <name evidence="8" type="primary">mRpL47</name>
</gene>
<evidence type="ECO:0000313" key="7">
    <source>
        <dbReference type="Proteomes" id="UP000694866"/>
    </source>
</evidence>
<proteinExistence type="inferred from homology"/>
<keyword evidence="3 8" id="KW-0689">Ribosomal protein</keyword>
<dbReference type="Pfam" id="PF06984">
    <property type="entry name" value="MRP-L47"/>
    <property type="match status" value="1"/>
</dbReference>
<evidence type="ECO:0000256" key="3">
    <source>
        <dbReference type="ARBA" id="ARBA00022980"/>
    </source>
</evidence>
<dbReference type="PANTHER" id="PTHR21183:SF18">
    <property type="entry name" value="LARGE RIBOSOMAL SUBUNIT PROTEIN UL29M"/>
    <property type="match status" value="1"/>
</dbReference>
<dbReference type="PANTHER" id="PTHR21183">
    <property type="entry name" value="RIBOSOMAL PROTEIN L47, MITOCHONDRIAL-RELATED"/>
    <property type="match status" value="1"/>
</dbReference>
<comment type="similarity">
    <text evidence="2">Belongs to the universal ribosomal protein uL29 family.</text>
</comment>
<dbReference type="KEGG" id="fas:105268305"/>
<dbReference type="RefSeq" id="XP_011306057.1">
    <property type="nucleotide sequence ID" value="XM_011307755.1"/>
</dbReference>
<evidence type="ECO:0000256" key="6">
    <source>
        <dbReference type="ARBA" id="ARBA00035289"/>
    </source>
</evidence>
<dbReference type="GeneID" id="105268305"/>
<protein>
    <recommendedName>
        <fullName evidence="6">Large ribosomal subunit protein uL29m</fullName>
    </recommendedName>
</protein>